<organism evidence="2 3">
    <name type="scientific">candidate division TA06 bacterium DG_78</name>
    <dbReference type="NCBI Taxonomy" id="1703772"/>
    <lineage>
        <taxon>Bacteria</taxon>
        <taxon>Bacteria division TA06</taxon>
    </lineage>
</organism>
<sequence length="67" mass="8018">MHFIDFFNERVKKLTIFDVKLVQISAMGIILIIVKLIPHVMTINIWWFIVLSVICAIRPMYAFYFKK</sequence>
<evidence type="ECO:0000313" key="3">
    <source>
        <dbReference type="Proteomes" id="UP000051012"/>
    </source>
</evidence>
<name>A0A0S7YG04_UNCT6</name>
<proteinExistence type="predicted"/>
<dbReference type="AlphaFoldDB" id="A0A0S7YG04"/>
<comment type="caution">
    <text evidence="2">The sequence shown here is derived from an EMBL/GenBank/DDBJ whole genome shotgun (WGS) entry which is preliminary data.</text>
</comment>
<keyword evidence="1" id="KW-0812">Transmembrane</keyword>
<reference evidence="2 3" key="1">
    <citation type="journal article" date="2015" name="Microbiome">
        <title>Genomic resolution of linkages in carbon, nitrogen, and sulfur cycling among widespread estuary sediment bacteria.</title>
        <authorList>
            <person name="Baker B.J."/>
            <person name="Lazar C.S."/>
            <person name="Teske A.P."/>
            <person name="Dick G.J."/>
        </authorList>
    </citation>
    <scope>NUCLEOTIDE SEQUENCE [LARGE SCALE GENOMIC DNA]</scope>
    <source>
        <strain evidence="2">DG_78</strain>
    </source>
</reference>
<feature type="transmembrane region" description="Helical" evidence="1">
    <location>
        <begin position="21"/>
        <end position="39"/>
    </location>
</feature>
<dbReference type="Proteomes" id="UP000051012">
    <property type="component" value="Unassembled WGS sequence"/>
</dbReference>
<dbReference type="EMBL" id="LJNI01000031">
    <property type="protein sequence ID" value="KPJ73584.1"/>
    <property type="molecule type" value="Genomic_DNA"/>
</dbReference>
<keyword evidence="1" id="KW-0472">Membrane</keyword>
<keyword evidence="1" id="KW-1133">Transmembrane helix</keyword>
<evidence type="ECO:0000256" key="1">
    <source>
        <dbReference type="SAM" id="Phobius"/>
    </source>
</evidence>
<evidence type="ECO:0000313" key="2">
    <source>
        <dbReference type="EMBL" id="KPJ73584.1"/>
    </source>
</evidence>
<protein>
    <submittedName>
        <fullName evidence="2">Uncharacterized protein</fullName>
    </submittedName>
</protein>
<gene>
    <name evidence="2" type="ORF">AMJ52_03435</name>
</gene>
<accession>A0A0S7YG04</accession>
<feature type="transmembrane region" description="Helical" evidence="1">
    <location>
        <begin position="45"/>
        <end position="65"/>
    </location>
</feature>